<evidence type="ECO:0000313" key="2">
    <source>
        <dbReference type="EMBL" id="CUG91679.1"/>
    </source>
</evidence>
<protein>
    <recommendedName>
        <fullName evidence="4">Leucine-rich repeat protein</fullName>
    </recommendedName>
</protein>
<dbReference type="SUPFAM" id="SSF52047">
    <property type="entry name" value="RNI-like"/>
    <property type="match status" value="1"/>
</dbReference>
<dbReference type="InterPro" id="IPR032675">
    <property type="entry name" value="LRR_dom_sf"/>
</dbReference>
<dbReference type="AlphaFoldDB" id="A0A0S4JNF8"/>
<dbReference type="EMBL" id="CYKH01001953">
    <property type="protein sequence ID" value="CUG91679.1"/>
    <property type="molecule type" value="Genomic_DNA"/>
</dbReference>
<feature type="compositionally biased region" description="Low complexity" evidence="1">
    <location>
        <begin position="33"/>
        <end position="42"/>
    </location>
</feature>
<evidence type="ECO:0000313" key="3">
    <source>
        <dbReference type="Proteomes" id="UP000051952"/>
    </source>
</evidence>
<keyword evidence="3" id="KW-1185">Reference proteome</keyword>
<name>A0A0S4JNF8_BODSA</name>
<evidence type="ECO:0008006" key="4">
    <source>
        <dbReference type="Google" id="ProtNLM"/>
    </source>
</evidence>
<sequence length="1077" mass="119373">MEEEPFLDHNSERFSDASQHTEMTDHDFGGGQQQQQQQQSSSRMRSASTTSVRDSGSHKKMTEATEAPRPQSEYEKFEPSGKSAASPQSNANYNHTPAASNPTFNRPPKDEGFCFAFPEPIPDPVSSRSADRDVNAGAPPEAMKPNAALPINAPLPYPAFGVEVLKRDADPKAAMPPPPAIPDTACALPEKELMSFLSNQWNPGHVPSVITDLQTTYFADLPHWIPAATTEVNSADRSRISFQSRDVDASDSEQLSKWQAESMQRMTSEAKNWYAAVKKGTYHVSGSVNSFFSEALDSLTKLFKRIPDRTIPRLFLAVHYLERLRNHFGLWHITNNSLHKYAIEYYVRSALAASQETRKVLREKQIAKRGTMVPGLSGAAPEGNRDATGGTLGTVLMCLVCPCYIMFCGNPFQKITEPLKAVADVFFCTFCFPLYCICGSPFKPGSGPLGGGGGGGAPSPASMMGGLGNLGGLLGSNQEKVEYSEPIASDINVLPKLCEIDIDSVLHHKSFAPNVLRRLQAERMFNTKLRLKFIYMLLSNTKPESSVNLLISAAMPSRVEDFKLQLYKMRQEYDKAQPGQTMRSKALDLRRKLQAQGAQHNELLKTEVGLLEVMEPDAIVMTRHFVFHPQPEAIRAVDGIHNVNTSLLREELRERKIPPQVQRYVDENTREKYIELGRYFHDGHFMELLSVDGAFDGEQFFNVNPFGVSKDSYIAAVDFSVPVASLSPENYAVNPQRGCWEILCGTLPSFKPFVPANIYGFFEAVMVSPKALDKLASINLSGYQFKPRDVHSLCTILRTGKVRHLDLSDCVFMNETLISEHLAPALDRCTKLEMVNFSNMLTGLVYAEARPVNPNLTKLVLAALRNSKMSLEEVWCAGACPRRRRPENMTSGFSTLRTSADERNSDFPSTMSILSEIIQYPNLVSVNFSYQELSAPLVTELIVYITKTSHILFAFFDGTGQTIELEVPQPKECCCCCGGSTKTPSLIGVSPTLLKELTAALSRNQLRQGLGVCFDVVNGMLQRYIMLKREADINVRDSRSHITTEGAKVIDHAKTISETEMNLFIASLQAASTKKNA</sequence>
<dbReference type="Proteomes" id="UP000051952">
    <property type="component" value="Unassembled WGS sequence"/>
</dbReference>
<reference evidence="3" key="1">
    <citation type="submission" date="2015-09" db="EMBL/GenBank/DDBJ databases">
        <authorList>
            <consortium name="Pathogen Informatics"/>
        </authorList>
    </citation>
    <scope>NUCLEOTIDE SEQUENCE [LARGE SCALE GENOMIC DNA]</scope>
    <source>
        <strain evidence="3">Lake Konstanz</strain>
    </source>
</reference>
<dbReference type="VEuPathDB" id="TriTrypDB:BSAL_33285"/>
<feature type="compositionally biased region" description="Polar residues" evidence="1">
    <location>
        <begin position="43"/>
        <end position="54"/>
    </location>
</feature>
<evidence type="ECO:0000256" key="1">
    <source>
        <dbReference type="SAM" id="MobiDB-lite"/>
    </source>
</evidence>
<dbReference type="Gene3D" id="3.80.10.10">
    <property type="entry name" value="Ribonuclease Inhibitor"/>
    <property type="match status" value="1"/>
</dbReference>
<feature type="compositionally biased region" description="Basic and acidic residues" evidence="1">
    <location>
        <begin position="1"/>
        <end position="15"/>
    </location>
</feature>
<gene>
    <name evidence="2" type="ORF">BSAL_33285</name>
</gene>
<feature type="compositionally biased region" description="Polar residues" evidence="1">
    <location>
        <begin position="83"/>
        <end position="104"/>
    </location>
</feature>
<proteinExistence type="predicted"/>
<accession>A0A0S4JNF8</accession>
<feature type="region of interest" description="Disordered" evidence="1">
    <location>
        <begin position="1"/>
        <end position="136"/>
    </location>
</feature>
<organism evidence="2 3">
    <name type="scientific">Bodo saltans</name>
    <name type="common">Flagellated protozoan</name>
    <dbReference type="NCBI Taxonomy" id="75058"/>
    <lineage>
        <taxon>Eukaryota</taxon>
        <taxon>Discoba</taxon>
        <taxon>Euglenozoa</taxon>
        <taxon>Kinetoplastea</taxon>
        <taxon>Metakinetoplastina</taxon>
        <taxon>Eubodonida</taxon>
        <taxon>Bodonidae</taxon>
        <taxon>Bodo</taxon>
    </lineage>
</organism>